<dbReference type="NCBIfam" id="NF041360">
    <property type="entry name" value="GntF_guanitoxin"/>
    <property type="match status" value="1"/>
</dbReference>
<organism evidence="5 6">
    <name type="scientific">Branchiostoma lanceolatum</name>
    <name type="common">Common lancelet</name>
    <name type="synonym">Amphioxus lanceolatum</name>
    <dbReference type="NCBI Taxonomy" id="7740"/>
    <lineage>
        <taxon>Eukaryota</taxon>
        <taxon>Metazoa</taxon>
        <taxon>Chordata</taxon>
        <taxon>Cephalochordata</taxon>
        <taxon>Leptocardii</taxon>
        <taxon>Amphioxiformes</taxon>
        <taxon>Branchiostomatidae</taxon>
        <taxon>Branchiostoma</taxon>
    </lineage>
</organism>
<dbReference type="AlphaFoldDB" id="A0A8K0ESX5"/>
<evidence type="ECO:0000256" key="3">
    <source>
        <dbReference type="ARBA" id="ARBA00022679"/>
    </source>
</evidence>
<dbReference type="Proteomes" id="UP000838412">
    <property type="component" value="Chromosome 5"/>
</dbReference>
<dbReference type="Gene3D" id="3.40.50.150">
    <property type="entry name" value="Vaccinia Virus protein VP39"/>
    <property type="match status" value="1"/>
</dbReference>
<gene>
    <name evidence="5" type="primary">NNMT</name>
    <name evidence="5" type="ORF">BLAG_LOCUS19210</name>
</gene>
<sequence length="264" mass="29642">MADANGTLRMPGEDYVQFFQPRGLLDTYFRNFPQQNDGEDYRHWLIKTHHETFKSGRFKGQRLLDVGTGPNIISVLSASKYFPEITCSDYLQSCRDELQLWLRDDPGAFDFGSYLKYLSTMEGDSTTPEDIASRMRSAVKAVLPCNVTQPNPLAPHSVEPFDVVVSSLCVDSACRTREEYCACLGNMASLVKSGGGLILMGTLNGTFYAVGREMFYNVSVDEDFLRDSLAKFGFANIEIKQHFNNLEMDLSDTLASYYLTAKMA</sequence>
<dbReference type="OrthoDB" id="10050085at2759"/>
<keyword evidence="3" id="KW-0808">Transferase</keyword>
<dbReference type="GO" id="GO:0032259">
    <property type="term" value="P:methylation"/>
    <property type="evidence" value="ECO:0007669"/>
    <property type="project" value="UniProtKB-KW"/>
</dbReference>
<keyword evidence="4" id="KW-0949">S-adenosyl-L-methionine</keyword>
<protein>
    <submittedName>
        <fullName evidence="5">NNMT protein</fullName>
    </submittedName>
</protein>
<keyword evidence="6" id="KW-1185">Reference proteome</keyword>
<reference evidence="5" key="1">
    <citation type="submission" date="2022-01" db="EMBL/GenBank/DDBJ databases">
        <authorList>
            <person name="Braso-Vives M."/>
        </authorList>
    </citation>
    <scope>NUCLEOTIDE SEQUENCE</scope>
</reference>
<dbReference type="EMBL" id="OV696690">
    <property type="protein sequence ID" value="CAH1265137.1"/>
    <property type="molecule type" value="Genomic_DNA"/>
</dbReference>
<proteinExistence type="inferred from homology"/>
<dbReference type="PANTHER" id="PTHR10867">
    <property type="entry name" value="NNMT/PNMT/TEMT FAMILY MEMBER"/>
    <property type="match status" value="1"/>
</dbReference>
<name>A0A8K0ESX5_BRALA</name>
<dbReference type="GO" id="GO:0008170">
    <property type="term" value="F:N-methyltransferase activity"/>
    <property type="evidence" value="ECO:0007669"/>
    <property type="project" value="TreeGrafter"/>
</dbReference>
<dbReference type="SUPFAM" id="SSF53335">
    <property type="entry name" value="S-adenosyl-L-methionine-dependent methyltransferases"/>
    <property type="match status" value="1"/>
</dbReference>
<dbReference type="Pfam" id="PF01234">
    <property type="entry name" value="NNMT_PNMT_TEMT"/>
    <property type="match status" value="1"/>
</dbReference>
<dbReference type="PROSITE" id="PS51681">
    <property type="entry name" value="SAM_MT_NNMT_PNMT_TEMT"/>
    <property type="match status" value="1"/>
</dbReference>
<accession>A0A8K0ESX5</accession>
<dbReference type="InterPro" id="IPR053384">
    <property type="entry name" value="SAM-dep_methyltransferase"/>
</dbReference>
<evidence type="ECO:0000313" key="6">
    <source>
        <dbReference type="Proteomes" id="UP000838412"/>
    </source>
</evidence>
<dbReference type="FunFam" id="3.40.50.150:FF:000810">
    <property type="entry name" value="Uncharacterized protein"/>
    <property type="match status" value="1"/>
</dbReference>
<dbReference type="InterPro" id="IPR029063">
    <property type="entry name" value="SAM-dependent_MTases_sf"/>
</dbReference>
<dbReference type="GO" id="GO:0005829">
    <property type="term" value="C:cytosol"/>
    <property type="evidence" value="ECO:0007669"/>
    <property type="project" value="TreeGrafter"/>
</dbReference>
<comment type="similarity">
    <text evidence="1">Belongs to the class I-like SAM-binding methyltransferase superfamily. NNMT/PNMT/TEMT family.</text>
</comment>
<evidence type="ECO:0000256" key="1">
    <source>
        <dbReference type="ARBA" id="ARBA00007996"/>
    </source>
</evidence>
<dbReference type="PANTHER" id="PTHR10867:SF17">
    <property type="entry name" value="NICOTINAMIDE N-METHYLTRANSFERASE"/>
    <property type="match status" value="1"/>
</dbReference>
<keyword evidence="2" id="KW-0489">Methyltransferase</keyword>
<evidence type="ECO:0000256" key="4">
    <source>
        <dbReference type="ARBA" id="ARBA00022691"/>
    </source>
</evidence>
<evidence type="ECO:0000256" key="2">
    <source>
        <dbReference type="ARBA" id="ARBA00022603"/>
    </source>
</evidence>
<dbReference type="InterPro" id="IPR000940">
    <property type="entry name" value="NNMT_TEMT_trans"/>
</dbReference>
<evidence type="ECO:0000313" key="5">
    <source>
        <dbReference type="EMBL" id="CAH1265137.1"/>
    </source>
</evidence>